<gene>
    <name evidence="2" type="ORF">LOD99_3306</name>
</gene>
<evidence type="ECO:0000313" key="2">
    <source>
        <dbReference type="EMBL" id="KAI6653802.1"/>
    </source>
</evidence>
<keyword evidence="3" id="KW-1185">Reference proteome</keyword>
<sequence length="337" mass="37673">MFQFIPGGRRDVTSYTIREMDEQAIGEHPAVMMPESLSAFTIASESTLNSTLPRDVNRDEVVTPLSGNHWSYLFYVNEAAHEEPSEGTSDRDSVYSGIPGYSYVDYEKNTELTAITSRSESGYLTISNENYSNHNNDQLLELGNMGIDKELAVEMFANQSVEQQDRPCRISNTVPHSYKPQCMQSGNLEMYPKRKLIRTTAHELRGEIRTPPHLRILQLEGRPYRKPVIRGQSNPLEPLREVRMFGNHYCESNLSNSTSVPLKLSDLHSLKLSQSSSQLNKASLSPQNSMNVFSPTNLSVTSGDTGYASTKAPASGISQHSKVVRNSSLRQSFRSGE</sequence>
<name>A0AAV7JY48_9METZ</name>
<evidence type="ECO:0000256" key="1">
    <source>
        <dbReference type="SAM" id="MobiDB-lite"/>
    </source>
</evidence>
<comment type="caution">
    <text evidence="2">The sequence shown here is derived from an EMBL/GenBank/DDBJ whole genome shotgun (WGS) entry which is preliminary data.</text>
</comment>
<reference evidence="2 3" key="1">
    <citation type="journal article" date="2023" name="BMC Biol.">
        <title>The compact genome of the sponge Oopsacas minuta (Hexactinellida) is lacking key metazoan core genes.</title>
        <authorList>
            <person name="Santini S."/>
            <person name="Schenkelaars Q."/>
            <person name="Jourda C."/>
            <person name="Duchesne M."/>
            <person name="Belahbib H."/>
            <person name="Rocher C."/>
            <person name="Selva M."/>
            <person name="Riesgo A."/>
            <person name="Vervoort M."/>
            <person name="Leys S.P."/>
            <person name="Kodjabachian L."/>
            <person name="Le Bivic A."/>
            <person name="Borchiellini C."/>
            <person name="Claverie J.M."/>
            <person name="Renard E."/>
        </authorList>
    </citation>
    <scope>NUCLEOTIDE SEQUENCE [LARGE SCALE GENOMIC DNA]</scope>
    <source>
        <strain evidence="2">SPO-2</strain>
    </source>
</reference>
<organism evidence="2 3">
    <name type="scientific">Oopsacas minuta</name>
    <dbReference type="NCBI Taxonomy" id="111878"/>
    <lineage>
        <taxon>Eukaryota</taxon>
        <taxon>Metazoa</taxon>
        <taxon>Porifera</taxon>
        <taxon>Hexactinellida</taxon>
        <taxon>Hexasterophora</taxon>
        <taxon>Lyssacinosida</taxon>
        <taxon>Leucopsacidae</taxon>
        <taxon>Oopsacas</taxon>
    </lineage>
</organism>
<dbReference type="Proteomes" id="UP001165289">
    <property type="component" value="Unassembled WGS sequence"/>
</dbReference>
<accession>A0AAV7JY48</accession>
<dbReference type="EMBL" id="JAKMXF010000255">
    <property type="protein sequence ID" value="KAI6653802.1"/>
    <property type="molecule type" value="Genomic_DNA"/>
</dbReference>
<proteinExistence type="predicted"/>
<dbReference type="AlphaFoldDB" id="A0AAV7JY48"/>
<feature type="region of interest" description="Disordered" evidence="1">
    <location>
        <begin position="304"/>
        <end position="337"/>
    </location>
</feature>
<feature type="compositionally biased region" description="Polar residues" evidence="1">
    <location>
        <begin position="316"/>
        <end position="337"/>
    </location>
</feature>
<evidence type="ECO:0000313" key="3">
    <source>
        <dbReference type="Proteomes" id="UP001165289"/>
    </source>
</evidence>
<protein>
    <submittedName>
        <fullName evidence="2">Uncharacterized protein</fullName>
    </submittedName>
</protein>